<dbReference type="PANTHER" id="PTHR43591:SF50">
    <property type="entry name" value="METHYLTRANSFERASE DOMAIN-CONTAINING PROTEIN-RELATED"/>
    <property type="match status" value="1"/>
</dbReference>
<dbReference type="Gene3D" id="3.40.50.150">
    <property type="entry name" value="Vaccinia Virus protein VP39"/>
    <property type="match status" value="1"/>
</dbReference>
<feature type="domain" description="Methyltransferase" evidence="2">
    <location>
        <begin position="66"/>
        <end position="161"/>
    </location>
</feature>
<organism evidence="3 4">
    <name type="scientific">Colletotrichum phormii</name>
    <dbReference type="NCBI Taxonomy" id="359342"/>
    <lineage>
        <taxon>Eukaryota</taxon>
        <taxon>Fungi</taxon>
        <taxon>Dikarya</taxon>
        <taxon>Ascomycota</taxon>
        <taxon>Pezizomycotina</taxon>
        <taxon>Sordariomycetes</taxon>
        <taxon>Hypocreomycetidae</taxon>
        <taxon>Glomerellales</taxon>
        <taxon>Glomerellaceae</taxon>
        <taxon>Colletotrichum</taxon>
        <taxon>Colletotrichum acutatum species complex</taxon>
    </lineage>
</organism>
<evidence type="ECO:0000256" key="1">
    <source>
        <dbReference type="ARBA" id="ARBA00038158"/>
    </source>
</evidence>
<dbReference type="GO" id="GO:0008168">
    <property type="term" value="F:methyltransferase activity"/>
    <property type="evidence" value="ECO:0007669"/>
    <property type="project" value="UniProtKB-KW"/>
</dbReference>
<comment type="similarity">
    <text evidence="1">Belongs to the methyltransferase superfamily. LaeA methyltransferase family.</text>
</comment>
<evidence type="ECO:0000313" key="4">
    <source>
        <dbReference type="Proteomes" id="UP001243989"/>
    </source>
</evidence>
<reference evidence="3" key="1">
    <citation type="submission" date="2021-06" db="EMBL/GenBank/DDBJ databases">
        <title>Comparative genomics, transcriptomics and evolutionary studies reveal genomic signatures of adaptation to plant cell wall in hemibiotrophic fungi.</title>
        <authorList>
            <consortium name="DOE Joint Genome Institute"/>
            <person name="Baroncelli R."/>
            <person name="Diaz J.F."/>
            <person name="Benocci T."/>
            <person name="Peng M."/>
            <person name="Battaglia E."/>
            <person name="Haridas S."/>
            <person name="Andreopoulos W."/>
            <person name="Labutti K."/>
            <person name="Pangilinan J."/>
            <person name="Floch G.L."/>
            <person name="Makela M.R."/>
            <person name="Henrissat B."/>
            <person name="Grigoriev I.V."/>
            <person name="Crouch J.A."/>
            <person name="De Vries R.P."/>
            <person name="Sukno S.A."/>
            <person name="Thon M.R."/>
        </authorList>
    </citation>
    <scope>NUCLEOTIDE SEQUENCE</scope>
    <source>
        <strain evidence="3">CBS 102054</strain>
    </source>
</reference>
<proteinExistence type="inferred from homology"/>
<dbReference type="EMBL" id="JAHMHQ010000001">
    <property type="protein sequence ID" value="KAK1655312.1"/>
    <property type="molecule type" value="Genomic_DNA"/>
</dbReference>
<name>A0AAJ0A5C6_9PEZI</name>
<comment type="caution">
    <text evidence="3">The sequence shown here is derived from an EMBL/GenBank/DDBJ whole genome shotgun (WGS) entry which is preliminary data.</text>
</comment>
<dbReference type="Pfam" id="PF13649">
    <property type="entry name" value="Methyltransf_25"/>
    <property type="match status" value="1"/>
</dbReference>
<dbReference type="InterPro" id="IPR029063">
    <property type="entry name" value="SAM-dependent_MTases_sf"/>
</dbReference>
<dbReference type="CDD" id="cd02440">
    <property type="entry name" value="AdoMet_MTases"/>
    <property type="match status" value="1"/>
</dbReference>
<dbReference type="PANTHER" id="PTHR43591">
    <property type="entry name" value="METHYLTRANSFERASE"/>
    <property type="match status" value="1"/>
</dbReference>
<protein>
    <submittedName>
        <fullName evidence="3">Methyltransferase domain-containing protein</fullName>
    </submittedName>
</protein>
<dbReference type="GeneID" id="85479672"/>
<dbReference type="Proteomes" id="UP001243989">
    <property type="component" value="Unassembled WGS sequence"/>
</dbReference>
<dbReference type="AlphaFoldDB" id="A0AAJ0A5C6"/>
<keyword evidence="3" id="KW-0489">Methyltransferase</keyword>
<dbReference type="RefSeq" id="XP_060451356.1">
    <property type="nucleotide sequence ID" value="XM_060594810.1"/>
</dbReference>
<accession>A0AAJ0A5C6</accession>
<keyword evidence="3" id="KW-0808">Transferase</keyword>
<evidence type="ECO:0000313" key="3">
    <source>
        <dbReference type="EMBL" id="KAK1655312.1"/>
    </source>
</evidence>
<sequence length="297" mass="34407">MAERQASNEASWTNTVYDLNRGDIDVERERLADNHFKVWLPLTVDLLPPHILSHLKDEDRDWAPRIADVATGSGVWLTSLAQIVPQGSELYGFDLDGLKLPQSHRSEVSFDFMEHDVLEPFPAELRGTFDLVHVRLLALGLKKDDWDVAVTNMRELLVPGGWLLWEDMSDLFIRFYPLSRAYEEFWWVTMQHDAKVGRDRLMPMGLLKKFQKLRFQTCEQKIFNSWAADDPVREEATTGIMRLIRPSLASIVEDGGEETVQTMEDVSRIETELKRDVEEKGCRVGFNFVWNWGQRAR</sequence>
<dbReference type="InterPro" id="IPR041698">
    <property type="entry name" value="Methyltransf_25"/>
</dbReference>
<dbReference type="GO" id="GO:0032259">
    <property type="term" value="P:methylation"/>
    <property type="evidence" value="ECO:0007669"/>
    <property type="project" value="UniProtKB-KW"/>
</dbReference>
<gene>
    <name evidence="3" type="ORF">BDP81DRAFT_477181</name>
</gene>
<dbReference type="SUPFAM" id="SSF53335">
    <property type="entry name" value="S-adenosyl-L-methionine-dependent methyltransferases"/>
    <property type="match status" value="1"/>
</dbReference>
<keyword evidence="4" id="KW-1185">Reference proteome</keyword>
<evidence type="ECO:0000259" key="2">
    <source>
        <dbReference type="Pfam" id="PF13649"/>
    </source>
</evidence>